<gene>
    <name evidence="1" type="ORF">V9T40_008394</name>
</gene>
<reference evidence="1 2" key="1">
    <citation type="submission" date="2024-03" db="EMBL/GenBank/DDBJ databases">
        <title>Adaptation during the transition from Ophiocordyceps entomopathogen to insect associate is accompanied by gene loss and intensified selection.</title>
        <authorList>
            <person name="Ward C.M."/>
            <person name="Onetto C.A."/>
            <person name="Borneman A.R."/>
        </authorList>
    </citation>
    <scope>NUCLEOTIDE SEQUENCE [LARGE SCALE GENOMIC DNA]</scope>
    <source>
        <strain evidence="1">AWRI1</strain>
        <tissue evidence="1">Single Adult Female</tissue>
    </source>
</reference>
<dbReference type="Proteomes" id="UP001367676">
    <property type="component" value="Unassembled WGS sequence"/>
</dbReference>
<dbReference type="EMBL" id="JBBCAQ010000010">
    <property type="protein sequence ID" value="KAK7600953.1"/>
    <property type="molecule type" value="Genomic_DNA"/>
</dbReference>
<evidence type="ECO:0000313" key="2">
    <source>
        <dbReference type="Proteomes" id="UP001367676"/>
    </source>
</evidence>
<protein>
    <submittedName>
        <fullName evidence="1">Uncharacterized protein</fullName>
    </submittedName>
</protein>
<organism evidence="1 2">
    <name type="scientific">Parthenolecanium corni</name>
    <dbReference type="NCBI Taxonomy" id="536013"/>
    <lineage>
        <taxon>Eukaryota</taxon>
        <taxon>Metazoa</taxon>
        <taxon>Ecdysozoa</taxon>
        <taxon>Arthropoda</taxon>
        <taxon>Hexapoda</taxon>
        <taxon>Insecta</taxon>
        <taxon>Pterygota</taxon>
        <taxon>Neoptera</taxon>
        <taxon>Paraneoptera</taxon>
        <taxon>Hemiptera</taxon>
        <taxon>Sternorrhyncha</taxon>
        <taxon>Coccoidea</taxon>
        <taxon>Coccidae</taxon>
        <taxon>Parthenolecanium</taxon>
    </lineage>
</organism>
<comment type="caution">
    <text evidence="1">The sequence shown here is derived from an EMBL/GenBank/DDBJ whole genome shotgun (WGS) entry which is preliminary data.</text>
</comment>
<sequence>MYKLVFDSSLLSVPFFGLPQPPPPPPPPLAAPLEFPLVVLVVSAAPVLAPLVLVPHDELFAFALNEVDMVPPCELELLLVLAGEVAEFTLGCNHKHT</sequence>
<dbReference type="AlphaFoldDB" id="A0AAN9TZW2"/>
<evidence type="ECO:0000313" key="1">
    <source>
        <dbReference type="EMBL" id="KAK7600953.1"/>
    </source>
</evidence>
<proteinExistence type="predicted"/>
<keyword evidence="2" id="KW-1185">Reference proteome</keyword>
<name>A0AAN9TZW2_9HEMI</name>
<accession>A0AAN9TZW2</accession>